<name>A0AAV0US56_9STRA</name>
<accession>A0AAV0US56</accession>
<reference evidence="2" key="1">
    <citation type="submission" date="2022-12" db="EMBL/GenBank/DDBJ databases">
        <authorList>
            <person name="Webb A."/>
        </authorList>
    </citation>
    <scope>NUCLEOTIDE SEQUENCE</scope>
    <source>
        <strain evidence="2">Pf2</strain>
    </source>
</reference>
<feature type="compositionally biased region" description="Gly residues" evidence="1">
    <location>
        <begin position="1"/>
        <end position="11"/>
    </location>
</feature>
<evidence type="ECO:0000313" key="2">
    <source>
        <dbReference type="EMBL" id="CAI5739123.1"/>
    </source>
</evidence>
<gene>
    <name evidence="2" type="ORF">PFR002_LOCUS8877</name>
</gene>
<dbReference type="Proteomes" id="UP001159659">
    <property type="component" value="Unassembled WGS sequence"/>
</dbReference>
<sequence length="227" mass="24861">MESGGRSGSGRGKGKKGKKKAVTTMHQSGQKEIQKSLNAVAVVTPNEMSVKKAMKKKRKRKNGTLKVLAGTNDSDQVMTTVSLKEGTSNDEKMSPLIATQPMKKKKSLRTQLPSIDTVTKQTMGGEDLSSKRTIAQVENVSTKLLTQRTRKSERVTTTVDVSAAVASPCKKVEANMVSAGSMSMLPKDEFQVVVWRSERVNFAKCDRIFSVKSEMANINESRSRGQY</sequence>
<organism evidence="2 3">
    <name type="scientific">Peronospora farinosa</name>
    <dbReference type="NCBI Taxonomy" id="134698"/>
    <lineage>
        <taxon>Eukaryota</taxon>
        <taxon>Sar</taxon>
        <taxon>Stramenopiles</taxon>
        <taxon>Oomycota</taxon>
        <taxon>Peronosporomycetes</taxon>
        <taxon>Peronosporales</taxon>
        <taxon>Peronosporaceae</taxon>
        <taxon>Peronospora</taxon>
    </lineage>
</organism>
<feature type="compositionally biased region" description="Polar residues" evidence="1">
    <location>
        <begin position="24"/>
        <end position="37"/>
    </location>
</feature>
<evidence type="ECO:0000256" key="1">
    <source>
        <dbReference type="SAM" id="MobiDB-lite"/>
    </source>
</evidence>
<feature type="compositionally biased region" description="Basic residues" evidence="1">
    <location>
        <begin position="12"/>
        <end position="21"/>
    </location>
</feature>
<dbReference type="EMBL" id="CANTFK010000989">
    <property type="protein sequence ID" value="CAI5739123.1"/>
    <property type="molecule type" value="Genomic_DNA"/>
</dbReference>
<evidence type="ECO:0000313" key="3">
    <source>
        <dbReference type="Proteomes" id="UP001159659"/>
    </source>
</evidence>
<protein>
    <submittedName>
        <fullName evidence="2">Uncharacterized protein</fullName>
    </submittedName>
</protein>
<dbReference type="AlphaFoldDB" id="A0AAV0US56"/>
<feature type="region of interest" description="Disordered" evidence="1">
    <location>
        <begin position="1"/>
        <end position="38"/>
    </location>
</feature>
<comment type="caution">
    <text evidence="2">The sequence shown here is derived from an EMBL/GenBank/DDBJ whole genome shotgun (WGS) entry which is preliminary data.</text>
</comment>
<proteinExistence type="predicted"/>